<name>A0ABZ2B0A5_9TREE</name>
<keyword evidence="2 5" id="KW-1133">Transmembrane helix</keyword>
<gene>
    <name evidence="6" type="ORF">IAS62_005211</name>
</gene>
<feature type="compositionally biased region" description="Low complexity" evidence="4">
    <location>
        <begin position="73"/>
        <end position="89"/>
    </location>
</feature>
<dbReference type="InterPro" id="IPR028143">
    <property type="entry name" value="Get2/sif1"/>
</dbReference>
<dbReference type="Proteomes" id="UP001432216">
    <property type="component" value="Chromosome 9"/>
</dbReference>
<dbReference type="PANTHER" id="PTHR28263">
    <property type="entry name" value="GOLGI TO ER TRAFFIC PROTEIN 2"/>
    <property type="match status" value="1"/>
</dbReference>
<dbReference type="GeneID" id="89991981"/>
<proteinExistence type="predicted"/>
<keyword evidence="1 5" id="KW-0812">Transmembrane</keyword>
<dbReference type="EMBL" id="CP143814">
    <property type="protein sequence ID" value="WVO23854.1"/>
    <property type="molecule type" value="Genomic_DNA"/>
</dbReference>
<evidence type="ECO:0000256" key="2">
    <source>
        <dbReference type="ARBA" id="ARBA00022989"/>
    </source>
</evidence>
<reference evidence="6 7" key="1">
    <citation type="submission" date="2024-01" db="EMBL/GenBank/DDBJ databases">
        <title>Comparative genomics of Cryptococcus and Kwoniella reveals pathogenesis evolution and contrasting modes of karyotype evolution via chromosome fusion or intercentromeric recombination.</title>
        <authorList>
            <person name="Coelho M.A."/>
            <person name="David-Palma M."/>
            <person name="Shea T."/>
            <person name="Bowers K."/>
            <person name="McGinley-Smith S."/>
            <person name="Mohammad A.W."/>
            <person name="Gnirke A."/>
            <person name="Yurkov A.M."/>
            <person name="Nowrousian M."/>
            <person name="Sun S."/>
            <person name="Cuomo C.A."/>
            <person name="Heitman J."/>
        </authorList>
    </citation>
    <scope>NUCLEOTIDE SEQUENCE [LARGE SCALE GENOMIC DNA]</scope>
    <source>
        <strain evidence="6 7">7685027</strain>
    </source>
</reference>
<protein>
    <recommendedName>
        <fullName evidence="8">Golgi to ER traffic protein 2</fullName>
    </recommendedName>
</protein>
<evidence type="ECO:0000313" key="7">
    <source>
        <dbReference type="Proteomes" id="UP001432216"/>
    </source>
</evidence>
<evidence type="ECO:0008006" key="8">
    <source>
        <dbReference type="Google" id="ProtNLM"/>
    </source>
</evidence>
<evidence type="ECO:0000256" key="3">
    <source>
        <dbReference type="ARBA" id="ARBA00023136"/>
    </source>
</evidence>
<evidence type="ECO:0000256" key="1">
    <source>
        <dbReference type="ARBA" id="ARBA00022692"/>
    </source>
</evidence>
<keyword evidence="3 5" id="KW-0472">Membrane</keyword>
<accession>A0ABZ2B0A5</accession>
<sequence>MSEQPQQSEAARRAAARKAKILARGNAGLNKLAQSARGEEAQKLYPDSPNPYPSSNISTPGTDKEPKQPQWAPQPSTSTPRSPQPQVSSDQAAMARQLEAMMSMFGTPGAQSSGGGAEMPDMSRLLAQMMGDPSLASGPNAQGQGMIGDVDDPAGLGGMGPGGIPPNLSDLFGGAGAGDPSFPGFGGVGAGQQQGKGKVEKYFPLAHFISVILLAVFAVTWWEPALRMTAAFRTENVWADRWAGFAGRVKGLGEVEVLPIFWAFVTVELILQTSRLMIFKSPPAPHSLLQNFLPVLPPSISRPLLTGSRHLSLLSQTYKDGCLLIFMVGTTVVVADWLRGSLAV</sequence>
<evidence type="ECO:0000256" key="4">
    <source>
        <dbReference type="SAM" id="MobiDB-lite"/>
    </source>
</evidence>
<feature type="region of interest" description="Disordered" evidence="4">
    <location>
        <begin position="131"/>
        <end position="173"/>
    </location>
</feature>
<keyword evidence="7" id="KW-1185">Reference proteome</keyword>
<evidence type="ECO:0000313" key="6">
    <source>
        <dbReference type="EMBL" id="WVO23854.1"/>
    </source>
</evidence>
<feature type="transmembrane region" description="Helical" evidence="5">
    <location>
        <begin position="202"/>
        <end position="222"/>
    </location>
</feature>
<evidence type="ECO:0000256" key="5">
    <source>
        <dbReference type="SAM" id="Phobius"/>
    </source>
</evidence>
<dbReference type="RefSeq" id="XP_064723093.1">
    <property type="nucleotide sequence ID" value="XM_064867021.1"/>
</dbReference>
<organism evidence="6 7">
    <name type="scientific">Cryptococcus decagattii</name>
    <dbReference type="NCBI Taxonomy" id="1859122"/>
    <lineage>
        <taxon>Eukaryota</taxon>
        <taxon>Fungi</taxon>
        <taxon>Dikarya</taxon>
        <taxon>Basidiomycota</taxon>
        <taxon>Agaricomycotina</taxon>
        <taxon>Tremellomycetes</taxon>
        <taxon>Tremellales</taxon>
        <taxon>Cryptococcaceae</taxon>
        <taxon>Cryptococcus</taxon>
        <taxon>Cryptococcus gattii species complex</taxon>
    </lineage>
</organism>
<dbReference type="PANTHER" id="PTHR28263:SF1">
    <property type="entry name" value="GOLGI TO ER TRAFFIC PROTEIN 2"/>
    <property type="match status" value="1"/>
</dbReference>
<feature type="region of interest" description="Disordered" evidence="4">
    <location>
        <begin position="32"/>
        <end position="92"/>
    </location>
</feature>